<sequence length="48" mass="5393">MNESLSRIIAQELSVKPQQVLSAITLLDEGNTVPFCGPLPKRGNWWVR</sequence>
<accession>A0A2X2C6K4</accession>
<organism evidence="2 3">
    <name type="scientific">Proteus mirabilis</name>
    <dbReference type="NCBI Taxonomy" id="584"/>
    <lineage>
        <taxon>Bacteria</taxon>
        <taxon>Pseudomonadati</taxon>
        <taxon>Pseudomonadota</taxon>
        <taxon>Gammaproteobacteria</taxon>
        <taxon>Enterobacterales</taxon>
        <taxon>Morganellaceae</taxon>
        <taxon>Proteus</taxon>
    </lineage>
</organism>
<protein>
    <submittedName>
        <fullName evidence="2">Transcription accessory protein</fullName>
    </submittedName>
</protein>
<name>A0A2X2C6K4_PROMI</name>
<dbReference type="InterPro" id="IPR023319">
    <property type="entry name" value="Tex-like_HTH_dom_sf"/>
</dbReference>
<dbReference type="SUPFAM" id="SSF158832">
    <property type="entry name" value="Tex N-terminal region-like"/>
    <property type="match status" value="1"/>
</dbReference>
<dbReference type="EMBL" id="UAUE01000027">
    <property type="protein sequence ID" value="SPZ01296.1"/>
    <property type="molecule type" value="Genomic_DNA"/>
</dbReference>
<dbReference type="AlphaFoldDB" id="A0A2X2C6K4"/>
<feature type="domain" description="Tex-like protein N-terminal" evidence="1">
    <location>
        <begin position="5"/>
        <end position="35"/>
    </location>
</feature>
<evidence type="ECO:0000259" key="1">
    <source>
        <dbReference type="Pfam" id="PF09371"/>
    </source>
</evidence>
<gene>
    <name evidence="2" type="primary">tex_1</name>
    <name evidence="2" type="ORF">NCTC10975_03940</name>
</gene>
<reference evidence="2 3" key="1">
    <citation type="submission" date="2018-06" db="EMBL/GenBank/DDBJ databases">
        <authorList>
            <consortium name="Pathogen Informatics"/>
            <person name="Doyle S."/>
        </authorList>
    </citation>
    <scope>NUCLEOTIDE SEQUENCE [LARGE SCALE GENOMIC DNA]</scope>
    <source>
        <strain evidence="2 3">NCTC10975</strain>
    </source>
</reference>
<dbReference type="InterPro" id="IPR018974">
    <property type="entry name" value="Tex-like_N"/>
</dbReference>
<evidence type="ECO:0000313" key="2">
    <source>
        <dbReference type="EMBL" id="SPZ01296.1"/>
    </source>
</evidence>
<proteinExistence type="predicted"/>
<dbReference type="Gene3D" id="1.10.10.650">
    <property type="entry name" value="RuvA domain 2-like"/>
    <property type="match status" value="1"/>
</dbReference>
<dbReference type="Pfam" id="PF09371">
    <property type="entry name" value="Tex_N"/>
    <property type="match status" value="1"/>
</dbReference>
<dbReference type="Proteomes" id="UP000251485">
    <property type="component" value="Unassembled WGS sequence"/>
</dbReference>
<evidence type="ECO:0000313" key="3">
    <source>
        <dbReference type="Proteomes" id="UP000251485"/>
    </source>
</evidence>